<dbReference type="EMBL" id="FCOC02000001">
    <property type="protein sequence ID" value="SAL11956.1"/>
    <property type="molecule type" value="Genomic_DNA"/>
</dbReference>
<dbReference type="Proteomes" id="UP000054893">
    <property type="component" value="Unassembled WGS sequence"/>
</dbReference>
<sequence length="112" mass="12144">MKSVSAVKATEQPSAEPVFENLAMLNETFDRFKGDITLHGTTFHNVLHALEGIQAINRVILANTVSKQSFEDVVLEPMIIGGFHAAVVALTNFSIGALDEEIERNETCGAKS</sequence>
<proteinExistence type="predicted"/>
<dbReference type="RefSeq" id="WP_060816970.1">
    <property type="nucleotide sequence ID" value="NZ_FCOC02000001.1"/>
</dbReference>
<reference evidence="1 2" key="1">
    <citation type="submission" date="2016-01" db="EMBL/GenBank/DDBJ databases">
        <authorList>
            <person name="Oliw E.H."/>
        </authorList>
    </citation>
    <scope>NUCLEOTIDE SEQUENCE [LARGE SCALE GENOMIC DNA]</scope>
    <source>
        <strain evidence="1">LMG 22029</strain>
    </source>
</reference>
<accession>A0A158EWP5</accession>
<gene>
    <name evidence="1" type="ORF">AWB64_00458</name>
</gene>
<organism evidence="1 2">
    <name type="scientific">Caballeronia sordidicola</name>
    <name type="common">Burkholderia sordidicola</name>
    <dbReference type="NCBI Taxonomy" id="196367"/>
    <lineage>
        <taxon>Bacteria</taxon>
        <taxon>Pseudomonadati</taxon>
        <taxon>Pseudomonadota</taxon>
        <taxon>Betaproteobacteria</taxon>
        <taxon>Burkholderiales</taxon>
        <taxon>Burkholderiaceae</taxon>
        <taxon>Caballeronia</taxon>
    </lineage>
</organism>
<evidence type="ECO:0000313" key="2">
    <source>
        <dbReference type="Proteomes" id="UP000054893"/>
    </source>
</evidence>
<evidence type="ECO:0000313" key="1">
    <source>
        <dbReference type="EMBL" id="SAL11956.1"/>
    </source>
</evidence>
<name>A0A158EWP5_CABSO</name>
<dbReference type="AlphaFoldDB" id="A0A158EWP5"/>
<protein>
    <submittedName>
        <fullName evidence="1">Uncharacterized protein</fullName>
    </submittedName>
</protein>